<dbReference type="SUPFAM" id="SSF75011">
    <property type="entry name" value="3-carboxy-cis,cis-mucoante lactonizing enzyme"/>
    <property type="match status" value="1"/>
</dbReference>
<gene>
    <name evidence="2" type="ORF">FGL95_30565</name>
</gene>
<name>A0A848KMA3_9NOCA</name>
<reference evidence="2 3" key="2">
    <citation type="submission" date="2020-06" db="EMBL/GenBank/DDBJ databases">
        <title>Antribacter stalactiti gen. nov., sp. nov., a new member of the family Nacardiaceae isolated from a cave.</title>
        <authorList>
            <person name="Kim I.S."/>
        </authorList>
    </citation>
    <scope>NUCLEOTIDE SEQUENCE [LARGE SCALE GENOMIC DNA]</scope>
    <source>
        <strain evidence="2 3">YC2-7</strain>
    </source>
</reference>
<evidence type="ECO:0000256" key="1">
    <source>
        <dbReference type="SAM" id="MobiDB-lite"/>
    </source>
</evidence>
<evidence type="ECO:0000313" key="3">
    <source>
        <dbReference type="Proteomes" id="UP000535543"/>
    </source>
</evidence>
<comment type="caution">
    <text evidence="2">The sequence shown here is derived from an EMBL/GenBank/DDBJ whole genome shotgun (WGS) entry which is preliminary data.</text>
</comment>
<dbReference type="Proteomes" id="UP000535543">
    <property type="component" value="Unassembled WGS sequence"/>
</dbReference>
<reference evidence="2 3" key="1">
    <citation type="submission" date="2019-05" db="EMBL/GenBank/DDBJ databases">
        <authorList>
            <person name="Lee S.D."/>
        </authorList>
    </citation>
    <scope>NUCLEOTIDE SEQUENCE [LARGE SCALE GENOMIC DNA]</scope>
    <source>
        <strain evidence="2 3">YC2-7</strain>
    </source>
</reference>
<dbReference type="NCBIfam" id="TIGR03118">
    <property type="entry name" value="PEPCTERM_chp_1"/>
    <property type="match status" value="1"/>
</dbReference>
<accession>A0A848KMA3</accession>
<keyword evidence="3" id="KW-1185">Reference proteome</keyword>
<dbReference type="RefSeq" id="WP_169594584.1">
    <property type="nucleotide sequence ID" value="NZ_VCQU01000017.1"/>
</dbReference>
<dbReference type="AlphaFoldDB" id="A0A848KMA3"/>
<feature type="compositionally biased region" description="Basic and acidic residues" evidence="1">
    <location>
        <begin position="296"/>
        <end position="306"/>
    </location>
</feature>
<sequence length="444" mass="46693">MALTTAVGVALAVATGCSSDSGSSSSESKVPEIESLPGNSYLQTNFAANKDEYKAKFVFPDLVNAWGLAIRPKGAGGHFWVGAGDKSFEFVGDVTKSPDEALRTLHQDGLKEVTIPNADHDTSDASIGKTTGVIFNPAPITSDKFVVTDQPVDFEGQHQLLTGSARFIFATDSGTISAWTEQAPGGAIVRHNGPSKEVFNGKDQGMAFLGIAIAPGDGGTLLAADFGEDPQVRQLDKDWKLVPTVGYANPFASGDLIDPADPSKGKKTKPGDPAPFNITTIGERVFVSYATTMEPEDAKGSGKFDAGEEDSLDKDQEAAAKDLPGKGKLAEFDGTGKLVRTFVDKDRLNAPWGVAIAPEGFGPLSGKILVGNFAGAGRIVAFDDATATFVDFVRNDEGKYVEIEGIWALLFGNGESLGDNNALYFTAGPDDEKDGLFGALRPKS</sequence>
<feature type="region of interest" description="Disordered" evidence="1">
    <location>
        <begin position="295"/>
        <end position="314"/>
    </location>
</feature>
<feature type="region of interest" description="Disordered" evidence="1">
    <location>
        <begin position="253"/>
        <end position="275"/>
    </location>
</feature>
<dbReference type="InterPro" id="IPR017549">
    <property type="entry name" value="APMV_L690"/>
</dbReference>
<protein>
    <submittedName>
        <fullName evidence="2">TIGR03118 family protein</fullName>
    </submittedName>
</protein>
<dbReference type="EMBL" id="VCQU01000017">
    <property type="protein sequence ID" value="NMN99369.1"/>
    <property type="molecule type" value="Genomic_DNA"/>
</dbReference>
<organism evidence="2 3">
    <name type="scientific">Antrihabitans stalactiti</name>
    <dbReference type="NCBI Taxonomy" id="2584121"/>
    <lineage>
        <taxon>Bacteria</taxon>
        <taxon>Bacillati</taxon>
        <taxon>Actinomycetota</taxon>
        <taxon>Actinomycetes</taxon>
        <taxon>Mycobacteriales</taxon>
        <taxon>Nocardiaceae</taxon>
        <taxon>Antrihabitans</taxon>
    </lineage>
</organism>
<evidence type="ECO:0000313" key="2">
    <source>
        <dbReference type="EMBL" id="NMN99369.1"/>
    </source>
</evidence>
<proteinExistence type="predicted"/>